<evidence type="ECO:0000313" key="1">
    <source>
        <dbReference type="EMBL" id="MBR8827818.1"/>
    </source>
</evidence>
<sequence>MSQPRKELYLNVIDELMRCPNGEEPNVLDQHLDLIDEGFVSMLLQVSTMLTHEGNNDGAQFLVFIARQLAHQLGLYPKLSTSKTPAQ</sequence>
<gene>
    <name evidence="1" type="ORF">DSM107014_07925</name>
</gene>
<dbReference type="AlphaFoldDB" id="A0A941JPM7"/>
<dbReference type="EMBL" id="JADQBC010000044">
    <property type="protein sequence ID" value="MBR8827818.1"/>
    <property type="molecule type" value="Genomic_DNA"/>
</dbReference>
<reference evidence="1" key="1">
    <citation type="submission" date="2021-02" db="EMBL/GenBank/DDBJ databases">
        <title>Metagenome analyses of Stigonema ocellatum DSM 106950, Chlorogloea purpurea SAG 13.99 and Gomphosphaeria aponina DSM 107014.</title>
        <authorList>
            <person name="Marter P."/>
            <person name="Huang S."/>
        </authorList>
    </citation>
    <scope>NUCLEOTIDE SEQUENCE</scope>
    <source>
        <strain evidence="1">JP213</strain>
    </source>
</reference>
<protein>
    <submittedName>
        <fullName evidence="1">Uncharacterized protein</fullName>
    </submittedName>
</protein>
<proteinExistence type="predicted"/>
<name>A0A941JPM7_9CHRO</name>
<dbReference type="Proteomes" id="UP000767446">
    <property type="component" value="Unassembled WGS sequence"/>
</dbReference>
<evidence type="ECO:0000313" key="2">
    <source>
        <dbReference type="Proteomes" id="UP000767446"/>
    </source>
</evidence>
<accession>A0A941JPM7</accession>
<comment type="caution">
    <text evidence="1">The sequence shown here is derived from an EMBL/GenBank/DDBJ whole genome shotgun (WGS) entry which is preliminary data.</text>
</comment>
<organism evidence="1 2">
    <name type="scientific">Gomphosphaeria aponina SAG 52.96 = DSM 107014</name>
    <dbReference type="NCBI Taxonomy" id="1521640"/>
    <lineage>
        <taxon>Bacteria</taxon>
        <taxon>Bacillati</taxon>
        <taxon>Cyanobacteriota</taxon>
        <taxon>Cyanophyceae</taxon>
        <taxon>Oscillatoriophycideae</taxon>
        <taxon>Chroococcales</taxon>
        <taxon>Gomphosphaeriaceae</taxon>
        <taxon>Gomphosphaeria</taxon>
    </lineage>
</organism>